<keyword evidence="4 5" id="KW-0505">Motor protein</keyword>
<feature type="coiled-coil region" evidence="6">
    <location>
        <begin position="769"/>
        <end position="796"/>
    </location>
</feature>
<comment type="similarity">
    <text evidence="5">Belongs to the TRAFAC class myosin-kinesin ATPase superfamily. Kinesin family.</text>
</comment>
<evidence type="ECO:0000313" key="10">
    <source>
        <dbReference type="Proteomes" id="UP001642405"/>
    </source>
</evidence>
<dbReference type="Pfam" id="PF00225">
    <property type="entry name" value="Kinesin"/>
    <property type="match status" value="2"/>
</dbReference>
<dbReference type="SUPFAM" id="SSF52540">
    <property type="entry name" value="P-loop containing nucleoside triphosphate hydrolases"/>
    <property type="match status" value="1"/>
</dbReference>
<sequence>MDSLPSASKSHSLFQVYLRLRPPQAGAAATDRFLDVEPPATDAPSTAPTHIRLNPPNDRRRAIEKFCFTQVFEEDASQLDVFHCTNIVPLVEGVLAPHGGEGTDALLATLGVTGSGKSHTILGSRSQRGLTQLTLDLLFRSIGQNIADCSTSSSLEASIGGSDTSEATIYTASTFLDSVYGDASGPSRYSSRAPTPMIVRPPSPSRLSDALPTPEMQQDDKQSQGNTSSLSGLPMPGIFPTSPSPSGPRTIQHRHASVRFVRREDYTVPAEETTLPATALLSPKDASTNKALSSADYCLGAAEKKWAPPPTPRRLINKPSSFPQMPDISGVHVSSDPGSQYTVLVSMYEVYNDRIFDLLTPPIKSAATKEYRRRPLLFKSTELSPDRKMVAGLRKIICSNLNQALLVLEAGLHERRVAGTGSNSVSSRSHGFVCIEVKKRAAHGRAPWTGNILTIVDLAGSERARDAKTAGATLAEAGKINESLMYLGQCLQMQSDVGSSSKPNMVPFRQCKLTELLFSNSFPSASMVQSSQLGQSVRRNPQKAVMIVTADPHGDFNATSQILRYSALAREITVPRIPSITQTIMGSAQASSQNAVLGSSPPLSAVSTTSSGERTMNHAVHHHRPLFPPGSTAKTAPHNRTFSPMSNASSEDRVTMEMAALEIARMSEEIDYLRASLDEEAEKRREAESHLLSMTDRMLEQEQEIREDCAIEFEQRLAVEMSRWKASLEVEKERGEEHWDRKVEVMERLQNRESDENSTAGGGGCCDHEDKENVLVENLEEENERLRREIAVLKRELTGRSPVKRKPLRERDDLPTASPGSTTPASGGRSAADKRGVAAHTDKAQVHDRASESIRRKMERLRVSDDDDAKTIMGRPSTRPSGASTKSVASNGSPKKMRKLSPRKWDVALDDDDLF</sequence>
<feature type="region of interest" description="Disordered" evidence="7">
    <location>
        <begin position="748"/>
        <end position="769"/>
    </location>
</feature>
<evidence type="ECO:0000256" key="3">
    <source>
        <dbReference type="ARBA" id="ARBA00022840"/>
    </source>
</evidence>
<dbReference type="Proteomes" id="UP001642405">
    <property type="component" value="Unassembled WGS sequence"/>
</dbReference>
<gene>
    <name evidence="9" type="ORF">SCUCBS95973_003082</name>
</gene>
<feature type="region of interest" description="Disordered" evidence="7">
    <location>
        <begin position="183"/>
        <end position="252"/>
    </location>
</feature>
<evidence type="ECO:0000256" key="6">
    <source>
        <dbReference type="SAM" id="Coils"/>
    </source>
</evidence>
<evidence type="ECO:0000259" key="8">
    <source>
        <dbReference type="PROSITE" id="PS50067"/>
    </source>
</evidence>
<comment type="caution">
    <text evidence="9">The sequence shown here is derived from an EMBL/GenBank/DDBJ whole genome shotgun (WGS) entry which is preliminary data.</text>
</comment>
<dbReference type="Gene3D" id="3.40.850.10">
    <property type="entry name" value="Kinesin motor domain"/>
    <property type="match status" value="2"/>
</dbReference>
<dbReference type="InterPro" id="IPR001752">
    <property type="entry name" value="Kinesin_motor_dom"/>
</dbReference>
<dbReference type="InterPro" id="IPR027640">
    <property type="entry name" value="Kinesin-like_fam"/>
</dbReference>
<keyword evidence="2 5" id="KW-0547">Nucleotide-binding</keyword>
<protein>
    <recommendedName>
        <fullName evidence="8">Kinesin motor domain-containing protein</fullName>
    </recommendedName>
</protein>
<feature type="compositionally biased region" description="Polar residues" evidence="7">
    <location>
        <begin position="878"/>
        <end position="893"/>
    </location>
</feature>
<feature type="domain" description="Kinesin motor" evidence="8">
    <location>
        <begin position="13"/>
        <end position="572"/>
    </location>
</feature>
<keyword evidence="1" id="KW-0493">Microtubule</keyword>
<feature type="region of interest" description="Disordered" evidence="7">
    <location>
        <begin position="801"/>
        <end position="915"/>
    </location>
</feature>
<evidence type="ECO:0000256" key="2">
    <source>
        <dbReference type="ARBA" id="ARBA00022741"/>
    </source>
</evidence>
<keyword evidence="6" id="KW-0175">Coiled coil</keyword>
<dbReference type="InterPro" id="IPR036961">
    <property type="entry name" value="Kinesin_motor_dom_sf"/>
</dbReference>
<evidence type="ECO:0000256" key="7">
    <source>
        <dbReference type="SAM" id="MobiDB-lite"/>
    </source>
</evidence>
<dbReference type="PRINTS" id="PR00380">
    <property type="entry name" value="KINESINHEAVY"/>
</dbReference>
<proteinExistence type="inferred from homology"/>
<dbReference type="PANTHER" id="PTHR24115:SF1008">
    <property type="entry name" value="KINESIN-LIKE PROTEIN SUBITO"/>
    <property type="match status" value="1"/>
</dbReference>
<evidence type="ECO:0000313" key="9">
    <source>
        <dbReference type="EMBL" id="CAK7217251.1"/>
    </source>
</evidence>
<reference evidence="9 10" key="1">
    <citation type="submission" date="2024-01" db="EMBL/GenBank/DDBJ databases">
        <authorList>
            <person name="Allen C."/>
            <person name="Tagirdzhanova G."/>
        </authorList>
    </citation>
    <scope>NUCLEOTIDE SEQUENCE [LARGE SCALE GENOMIC DNA]</scope>
</reference>
<evidence type="ECO:0000256" key="4">
    <source>
        <dbReference type="ARBA" id="ARBA00023175"/>
    </source>
</evidence>
<dbReference type="PROSITE" id="PS50067">
    <property type="entry name" value="KINESIN_MOTOR_2"/>
    <property type="match status" value="1"/>
</dbReference>
<feature type="compositionally biased region" description="Polar residues" evidence="7">
    <location>
        <begin position="632"/>
        <end position="649"/>
    </location>
</feature>
<accession>A0ABP0BDH1</accession>
<dbReference type="EMBL" id="CAWUHB010000013">
    <property type="protein sequence ID" value="CAK7217251.1"/>
    <property type="molecule type" value="Genomic_DNA"/>
</dbReference>
<dbReference type="SMART" id="SM00129">
    <property type="entry name" value="KISc"/>
    <property type="match status" value="1"/>
</dbReference>
<organism evidence="9 10">
    <name type="scientific">Sporothrix curviconia</name>
    <dbReference type="NCBI Taxonomy" id="1260050"/>
    <lineage>
        <taxon>Eukaryota</taxon>
        <taxon>Fungi</taxon>
        <taxon>Dikarya</taxon>
        <taxon>Ascomycota</taxon>
        <taxon>Pezizomycotina</taxon>
        <taxon>Sordariomycetes</taxon>
        <taxon>Sordariomycetidae</taxon>
        <taxon>Ophiostomatales</taxon>
        <taxon>Ophiostomataceae</taxon>
        <taxon>Sporothrix</taxon>
    </lineage>
</organism>
<feature type="binding site" evidence="5">
    <location>
        <begin position="111"/>
        <end position="118"/>
    </location>
    <ligand>
        <name>ATP</name>
        <dbReference type="ChEBI" id="CHEBI:30616"/>
    </ligand>
</feature>
<keyword evidence="10" id="KW-1185">Reference proteome</keyword>
<name>A0ABP0BDH1_9PEZI</name>
<dbReference type="InterPro" id="IPR027417">
    <property type="entry name" value="P-loop_NTPase"/>
</dbReference>
<evidence type="ECO:0000256" key="1">
    <source>
        <dbReference type="ARBA" id="ARBA00022701"/>
    </source>
</evidence>
<keyword evidence="3 5" id="KW-0067">ATP-binding</keyword>
<feature type="compositionally biased region" description="Basic and acidic residues" evidence="7">
    <location>
        <begin position="831"/>
        <end position="864"/>
    </location>
</feature>
<dbReference type="PANTHER" id="PTHR24115">
    <property type="entry name" value="KINESIN-RELATED"/>
    <property type="match status" value="1"/>
</dbReference>
<evidence type="ECO:0000256" key="5">
    <source>
        <dbReference type="PROSITE-ProRule" id="PRU00283"/>
    </source>
</evidence>
<feature type="region of interest" description="Disordered" evidence="7">
    <location>
        <begin position="623"/>
        <end position="651"/>
    </location>
</feature>